<keyword evidence="8 10" id="KW-0411">Iron-sulfur</keyword>
<dbReference type="Gene3D" id="3.20.20.70">
    <property type="entry name" value="Aldolase class I"/>
    <property type="match status" value="1"/>
</dbReference>
<dbReference type="GO" id="GO:0046872">
    <property type="term" value="F:metal ion binding"/>
    <property type="evidence" value="ECO:0007669"/>
    <property type="project" value="UniProtKB-UniRule"/>
</dbReference>
<dbReference type="GO" id="GO:0006779">
    <property type="term" value="P:porphyrin-containing compound biosynthetic process"/>
    <property type="evidence" value="ECO:0007669"/>
    <property type="project" value="InterPro"/>
</dbReference>
<dbReference type="GO" id="GO:0004109">
    <property type="term" value="F:coproporphyrinogen oxidase activity"/>
    <property type="evidence" value="ECO:0007669"/>
    <property type="project" value="InterPro"/>
</dbReference>
<evidence type="ECO:0000256" key="6">
    <source>
        <dbReference type="ARBA" id="ARBA00022723"/>
    </source>
</evidence>
<dbReference type="NCBIfam" id="TIGR00539">
    <property type="entry name" value="hemN_rel"/>
    <property type="match status" value="1"/>
</dbReference>
<evidence type="ECO:0000256" key="4">
    <source>
        <dbReference type="ARBA" id="ARBA00022617"/>
    </source>
</evidence>
<evidence type="ECO:0000259" key="11">
    <source>
        <dbReference type="PROSITE" id="PS51918"/>
    </source>
</evidence>
<dbReference type="Pfam" id="PF06969">
    <property type="entry name" value="HemN_C"/>
    <property type="match status" value="1"/>
</dbReference>
<keyword evidence="13" id="KW-1185">Reference proteome</keyword>
<dbReference type="InterPro" id="IPR006638">
    <property type="entry name" value="Elp3/MiaA/NifB-like_rSAM"/>
</dbReference>
<dbReference type="InterPro" id="IPR058240">
    <property type="entry name" value="rSAM_sf"/>
</dbReference>
<dbReference type="RefSeq" id="WP_213160774.1">
    <property type="nucleotide sequence ID" value="NZ_CP058214.1"/>
</dbReference>
<dbReference type="InterPro" id="IPR034505">
    <property type="entry name" value="Coproporphyrinogen-III_oxidase"/>
</dbReference>
<comment type="similarity">
    <text evidence="2">Belongs to the anaerobic coproporphyrinogen-III oxidase family. HemW subfamily.</text>
</comment>
<sequence>MTQRYPAPAEGRAPGFGIYVHWPFCRAKCPYCDFNSHVRADVDPMAYGRALVREIETLGERLPGRRVTSVFFGGGTPSLMPPATVAMVLDRIAELWPVEADAEITLEANPTSAEAANFRGYRAAGVNRASVGLQALHDDALRALGREHSAAEGLAAFRMAAGIFPRVSLDLIYARPHQTRADWAGELDRALCEAGDHLSLYQLTIEPGTPFAARHRRGTLVVPEDDEALALFEITRERTAAAGFPAYEISNHARPGGESRHNLLYWRYGEYLGVGPGAHGRLEEGGRRIATTMARTPDAWLRAVRAHGHGLVEETELDTREQAEECLLMGMRLEEGLPLARLQAVSGLVPARAMLDALSTEGLLTVDDARGRIAATPEGRLVLNALIAELAAALEPAGHPVHP</sequence>
<dbReference type="KEGG" id="kmn:HW532_12325"/>
<evidence type="ECO:0000313" key="12">
    <source>
        <dbReference type="EMBL" id="QPC43412.1"/>
    </source>
</evidence>
<keyword evidence="5 10" id="KW-0949">S-adenosyl-L-methionine</keyword>
<dbReference type="SUPFAM" id="SSF102114">
    <property type="entry name" value="Radical SAM enzymes"/>
    <property type="match status" value="1"/>
</dbReference>
<proteinExistence type="inferred from homology"/>
<dbReference type="InterPro" id="IPR013785">
    <property type="entry name" value="Aldolase_TIM"/>
</dbReference>
<keyword evidence="7 10" id="KW-0408">Iron</keyword>
<dbReference type="EMBL" id="CP058214">
    <property type="protein sequence ID" value="QPC43412.1"/>
    <property type="molecule type" value="Genomic_DNA"/>
</dbReference>
<organism evidence="12 13">
    <name type="scientific">Kaustia mangrovi</name>
    <dbReference type="NCBI Taxonomy" id="2593653"/>
    <lineage>
        <taxon>Bacteria</taxon>
        <taxon>Pseudomonadati</taxon>
        <taxon>Pseudomonadota</taxon>
        <taxon>Alphaproteobacteria</taxon>
        <taxon>Hyphomicrobiales</taxon>
        <taxon>Parvibaculaceae</taxon>
        <taxon>Kaustia</taxon>
    </lineage>
</organism>
<evidence type="ECO:0000313" key="13">
    <source>
        <dbReference type="Proteomes" id="UP000593594"/>
    </source>
</evidence>
<accession>A0A7S8C4T6</accession>
<evidence type="ECO:0000256" key="8">
    <source>
        <dbReference type="ARBA" id="ARBA00023014"/>
    </source>
</evidence>
<keyword evidence="9 10" id="KW-0143">Chaperone</keyword>
<dbReference type="PROSITE" id="PS51918">
    <property type="entry name" value="RADICAL_SAM"/>
    <property type="match status" value="1"/>
</dbReference>
<dbReference type="Proteomes" id="UP000593594">
    <property type="component" value="Chromosome"/>
</dbReference>
<evidence type="ECO:0000256" key="7">
    <source>
        <dbReference type="ARBA" id="ARBA00023004"/>
    </source>
</evidence>
<dbReference type="SMART" id="SM00729">
    <property type="entry name" value="Elp3"/>
    <property type="match status" value="1"/>
</dbReference>
<dbReference type="AlphaFoldDB" id="A0A7S8C4T6"/>
<keyword evidence="6 10" id="KW-0479">Metal-binding</keyword>
<reference evidence="12 13" key="1">
    <citation type="submission" date="2020-06" db="EMBL/GenBank/DDBJ databases">
        <title>Genome sequence of 2 isolates from Red Sea Mangroves.</title>
        <authorList>
            <person name="Sefrji F."/>
            <person name="Michoud G."/>
            <person name="Merlino G."/>
            <person name="Daffonchio D."/>
        </authorList>
    </citation>
    <scope>NUCLEOTIDE SEQUENCE [LARGE SCALE GENOMIC DNA]</scope>
    <source>
        <strain evidence="12 13">R1DC25</strain>
    </source>
</reference>
<protein>
    <recommendedName>
        <fullName evidence="3 10">Heme chaperone HemW</fullName>
    </recommendedName>
</protein>
<keyword evidence="4 10" id="KW-0349">Heme</keyword>
<evidence type="ECO:0000256" key="3">
    <source>
        <dbReference type="ARBA" id="ARBA00017228"/>
    </source>
</evidence>
<comment type="function">
    <text evidence="10">Probably acts as a heme chaperone, transferring heme to an unknown acceptor. Binds one molecule of heme per monomer, possibly covalently. Binds 1 [4Fe-4S] cluster. The cluster is coordinated with 3 cysteines and an exchangeable S-adenosyl-L-methionine.</text>
</comment>
<gene>
    <name evidence="12" type="ORF">HW532_12325</name>
</gene>
<dbReference type="InterPro" id="IPR010723">
    <property type="entry name" value="HemN_C"/>
</dbReference>
<dbReference type="GO" id="GO:0005737">
    <property type="term" value="C:cytoplasm"/>
    <property type="evidence" value="ECO:0007669"/>
    <property type="project" value="UniProtKB-SubCell"/>
</dbReference>
<dbReference type="SFLD" id="SFLDS00029">
    <property type="entry name" value="Radical_SAM"/>
    <property type="match status" value="1"/>
</dbReference>
<dbReference type="SFLD" id="SFLDF00288">
    <property type="entry name" value="HemN-like__clustered_with_nucl"/>
    <property type="match status" value="1"/>
</dbReference>
<comment type="subcellular location">
    <subcellularLocation>
        <location evidence="10">Cytoplasm</location>
    </subcellularLocation>
</comment>
<feature type="domain" description="Radical SAM core" evidence="11">
    <location>
        <begin position="9"/>
        <end position="241"/>
    </location>
</feature>
<dbReference type="PANTHER" id="PTHR13932">
    <property type="entry name" value="COPROPORPHYRINIGEN III OXIDASE"/>
    <property type="match status" value="1"/>
</dbReference>
<dbReference type="Pfam" id="PF04055">
    <property type="entry name" value="Radical_SAM"/>
    <property type="match status" value="1"/>
</dbReference>
<dbReference type="PANTHER" id="PTHR13932:SF5">
    <property type="entry name" value="RADICAL S-ADENOSYL METHIONINE DOMAIN-CONTAINING PROTEIN 1, MITOCHONDRIAL"/>
    <property type="match status" value="1"/>
</dbReference>
<keyword evidence="10" id="KW-0004">4Fe-4S</keyword>
<comment type="cofactor">
    <cofactor evidence="1">
        <name>[4Fe-4S] cluster</name>
        <dbReference type="ChEBI" id="CHEBI:49883"/>
    </cofactor>
</comment>
<keyword evidence="10" id="KW-0963">Cytoplasm</keyword>
<dbReference type="SFLD" id="SFLDG01065">
    <property type="entry name" value="anaerobic_coproporphyrinogen-I"/>
    <property type="match status" value="1"/>
</dbReference>
<dbReference type="GO" id="GO:0051539">
    <property type="term" value="F:4 iron, 4 sulfur cluster binding"/>
    <property type="evidence" value="ECO:0007669"/>
    <property type="project" value="UniProtKB-UniRule"/>
</dbReference>
<evidence type="ECO:0000256" key="2">
    <source>
        <dbReference type="ARBA" id="ARBA00006100"/>
    </source>
</evidence>
<dbReference type="InterPro" id="IPR004559">
    <property type="entry name" value="HemW-like"/>
</dbReference>
<dbReference type="InterPro" id="IPR007197">
    <property type="entry name" value="rSAM"/>
</dbReference>
<name>A0A7S8C4T6_9HYPH</name>
<dbReference type="CDD" id="cd01335">
    <property type="entry name" value="Radical_SAM"/>
    <property type="match status" value="1"/>
</dbReference>
<evidence type="ECO:0000256" key="1">
    <source>
        <dbReference type="ARBA" id="ARBA00001966"/>
    </source>
</evidence>
<evidence type="ECO:0000256" key="10">
    <source>
        <dbReference type="RuleBase" id="RU364116"/>
    </source>
</evidence>
<evidence type="ECO:0000256" key="5">
    <source>
        <dbReference type="ARBA" id="ARBA00022691"/>
    </source>
</evidence>
<dbReference type="SFLD" id="SFLDF00562">
    <property type="entry name" value="HemN-like__clustered_with_heat"/>
    <property type="match status" value="1"/>
</dbReference>
<evidence type="ECO:0000256" key="9">
    <source>
        <dbReference type="ARBA" id="ARBA00023186"/>
    </source>
</evidence>